<name>A0A498HU72_MALDO</name>
<accession>A0A498HU72</accession>
<feature type="compositionally biased region" description="Polar residues" evidence="6">
    <location>
        <begin position="200"/>
        <end position="209"/>
    </location>
</feature>
<evidence type="ECO:0000256" key="4">
    <source>
        <dbReference type="ARBA" id="ARBA00023163"/>
    </source>
</evidence>
<evidence type="ECO:0000256" key="1">
    <source>
        <dbReference type="ARBA" id="ARBA00004123"/>
    </source>
</evidence>
<dbReference type="AlphaFoldDB" id="A0A498HU72"/>
<dbReference type="PROSITE" id="PS51005">
    <property type="entry name" value="NAC"/>
    <property type="match status" value="1"/>
</dbReference>
<dbReference type="GO" id="GO:0003677">
    <property type="term" value="F:DNA binding"/>
    <property type="evidence" value="ECO:0007669"/>
    <property type="project" value="UniProtKB-KW"/>
</dbReference>
<keyword evidence="9" id="KW-1185">Reference proteome</keyword>
<organism evidence="8 9">
    <name type="scientific">Malus domestica</name>
    <name type="common">Apple</name>
    <name type="synonym">Pyrus malus</name>
    <dbReference type="NCBI Taxonomy" id="3750"/>
    <lineage>
        <taxon>Eukaryota</taxon>
        <taxon>Viridiplantae</taxon>
        <taxon>Streptophyta</taxon>
        <taxon>Embryophyta</taxon>
        <taxon>Tracheophyta</taxon>
        <taxon>Spermatophyta</taxon>
        <taxon>Magnoliopsida</taxon>
        <taxon>eudicotyledons</taxon>
        <taxon>Gunneridae</taxon>
        <taxon>Pentapetalae</taxon>
        <taxon>rosids</taxon>
        <taxon>fabids</taxon>
        <taxon>Rosales</taxon>
        <taxon>Rosaceae</taxon>
        <taxon>Amygdaloideae</taxon>
        <taxon>Maleae</taxon>
        <taxon>Malus</taxon>
    </lineage>
</organism>
<keyword evidence="5" id="KW-0539">Nucleus</keyword>
<protein>
    <recommendedName>
        <fullName evidence="7">NAC domain-containing protein</fullName>
    </recommendedName>
</protein>
<evidence type="ECO:0000256" key="5">
    <source>
        <dbReference type="ARBA" id="ARBA00023242"/>
    </source>
</evidence>
<keyword evidence="3" id="KW-0238">DNA-binding</keyword>
<dbReference type="Pfam" id="PF25334">
    <property type="entry name" value="C2_GRDP"/>
    <property type="match status" value="1"/>
</dbReference>
<evidence type="ECO:0000313" key="9">
    <source>
        <dbReference type="Proteomes" id="UP000290289"/>
    </source>
</evidence>
<comment type="subcellular location">
    <subcellularLocation>
        <location evidence="1">Nucleus</location>
    </subcellularLocation>
</comment>
<reference evidence="8 9" key="1">
    <citation type="submission" date="2018-10" db="EMBL/GenBank/DDBJ databases">
        <title>A high-quality apple genome assembly.</title>
        <authorList>
            <person name="Hu J."/>
        </authorList>
    </citation>
    <scope>NUCLEOTIDE SEQUENCE [LARGE SCALE GENOMIC DNA]</scope>
    <source>
        <strain evidence="9">cv. HFTH1</strain>
        <tissue evidence="8">Young leaf</tissue>
    </source>
</reference>
<dbReference type="EMBL" id="RDQH01000341">
    <property type="protein sequence ID" value="RXH73814.1"/>
    <property type="molecule type" value="Genomic_DNA"/>
</dbReference>
<evidence type="ECO:0000313" key="8">
    <source>
        <dbReference type="EMBL" id="RXH73814.1"/>
    </source>
</evidence>
<keyword evidence="4" id="KW-0804">Transcription</keyword>
<comment type="caution">
    <text evidence="8">The sequence shown here is derived from an EMBL/GenBank/DDBJ whole genome shotgun (WGS) entry which is preliminary data.</text>
</comment>
<dbReference type="InterPro" id="IPR057458">
    <property type="entry name" value="GRDP_C2"/>
</dbReference>
<evidence type="ECO:0000259" key="7">
    <source>
        <dbReference type="PROSITE" id="PS51005"/>
    </source>
</evidence>
<dbReference type="Gene3D" id="2.170.150.80">
    <property type="entry name" value="NAC domain"/>
    <property type="match status" value="1"/>
</dbReference>
<dbReference type="PANTHER" id="PTHR31989">
    <property type="entry name" value="NAC DOMAIN-CONTAINING PROTEIN 82-RELATED"/>
    <property type="match status" value="1"/>
</dbReference>
<feature type="domain" description="NAC" evidence="7">
    <location>
        <begin position="35"/>
        <end position="194"/>
    </location>
</feature>
<keyword evidence="2" id="KW-0805">Transcription regulation</keyword>
<dbReference type="InterPro" id="IPR036093">
    <property type="entry name" value="NAC_dom_sf"/>
</dbReference>
<evidence type="ECO:0000256" key="3">
    <source>
        <dbReference type="ARBA" id="ARBA00023125"/>
    </source>
</evidence>
<feature type="compositionally biased region" description="Basic and acidic residues" evidence="6">
    <location>
        <begin position="234"/>
        <end position="247"/>
    </location>
</feature>
<evidence type="ECO:0000256" key="2">
    <source>
        <dbReference type="ARBA" id="ARBA00023015"/>
    </source>
</evidence>
<dbReference type="GO" id="GO:0005634">
    <property type="term" value="C:nucleus"/>
    <property type="evidence" value="ECO:0007669"/>
    <property type="project" value="UniProtKB-SubCell"/>
</dbReference>
<gene>
    <name evidence="8" type="ORF">DVH24_016636</name>
</gene>
<sequence>MSRKPNDVLTMEEEGYGGIVPLGFYENPLLGSNGMPLGFRFHPTDQDLISFFLYHRVLHRESLTAYCNNFKLIYEFDLFGKTPPWVVWENFGGPCLDGQDLFFFCQLKNRSEARIKREIDAGGTWSESNSKPVKDFQNEKPIGKKRNLRYEKEGCEHNGEWLLEEYSMLPSVVGGSDDSDNEIGKVVLCRLKKNSRSGNKKNCSNATQHVNEERAKKRARKEVKEKPVKKRARKEANEKPAKTKARNDVGSQNTTSVIAHTIDESNYKMISDATNDDQQCISNMDCSTMPANFSDHDYVPISLVSEGGEPLLKDEDFLFENGEEMFFDLDDLFVNLHDRKRSCPRIDETQVPLPLDGMNCWNNCSWLGNCTPILLGTSTFSLEHLLNAASKLQVGKWFELTPTSAVLGSKPVTIRIALTSTTPIPLPYALHMVQTIKEGWLILPGITLAFILADKLTKEGYGGFGTNCLGEIGSWCATGGGGWKSQWTAAMVVKTSSYTCVSL</sequence>
<proteinExistence type="predicted"/>
<dbReference type="SUPFAM" id="SSF101941">
    <property type="entry name" value="NAC domain"/>
    <property type="match status" value="1"/>
</dbReference>
<feature type="region of interest" description="Disordered" evidence="6">
    <location>
        <begin position="195"/>
        <end position="250"/>
    </location>
</feature>
<dbReference type="GO" id="GO:0006355">
    <property type="term" value="P:regulation of DNA-templated transcription"/>
    <property type="evidence" value="ECO:0007669"/>
    <property type="project" value="InterPro"/>
</dbReference>
<evidence type="ECO:0000256" key="6">
    <source>
        <dbReference type="SAM" id="MobiDB-lite"/>
    </source>
</evidence>
<dbReference type="InterPro" id="IPR003441">
    <property type="entry name" value="NAC-dom"/>
</dbReference>
<feature type="compositionally biased region" description="Basic residues" evidence="6">
    <location>
        <begin position="216"/>
        <end position="233"/>
    </location>
</feature>
<dbReference type="Pfam" id="PF02365">
    <property type="entry name" value="NAM"/>
    <property type="match status" value="1"/>
</dbReference>
<dbReference type="Proteomes" id="UP000290289">
    <property type="component" value="Chromosome 15"/>
</dbReference>